<sequence>MKRAGPFDAAKRVPPARDRVTVDLRGWGPRLQAQASRRGMSAAAIVRRAVLDALSDAESAHEPERAAETAHGAGSVKLTLRLSPAYAAALAERARAAELSQGRYVETLLDGAPTSLSADDRIAVLELATSNDNLAAMSVDLNAFLRALARADSEAAERYREDLTVLAHNVRSHLAIASALSARLQGRRARR</sequence>
<accession>I0HTK3</accession>
<proteinExistence type="predicted"/>
<reference evidence="1 2" key="1">
    <citation type="journal article" date="2012" name="J. Bacteriol.">
        <title>Complete genome sequence of phototrophic betaproteobacterium Rubrivivax gelatinosus IL144.</title>
        <authorList>
            <person name="Nagashima S."/>
            <person name="Kamimura A."/>
            <person name="Shimizu T."/>
            <person name="Nakamura-isaki S."/>
            <person name="Aono E."/>
            <person name="Sakamoto K."/>
            <person name="Ichikawa N."/>
            <person name="Nakazawa H."/>
            <person name="Sekine M."/>
            <person name="Yamazaki S."/>
            <person name="Fujita N."/>
            <person name="Shimada K."/>
            <person name="Hanada S."/>
            <person name="Nagashima K.V.P."/>
        </authorList>
    </citation>
    <scope>NUCLEOTIDE SEQUENCE [LARGE SCALE GENOMIC DNA]</scope>
    <source>
        <strain evidence="2">NBRC 100245 / IL144</strain>
    </source>
</reference>
<dbReference type="AlphaFoldDB" id="I0HTK3"/>
<keyword evidence="2" id="KW-1185">Reference proteome</keyword>
<name>I0HTK3_RUBGI</name>
<evidence type="ECO:0000313" key="2">
    <source>
        <dbReference type="Proteomes" id="UP000007883"/>
    </source>
</evidence>
<protein>
    <recommendedName>
        <fullName evidence="3">Ribbon-helix-helix CopG family protein</fullName>
    </recommendedName>
</protein>
<evidence type="ECO:0008006" key="3">
    <source>
        <dbReference type="Google" id="ProtNLM"/>
    </source>
</evidence>
<dbReference type="PATRIC" id="fig|983917.3.peg.2924"/>
<dbReference type="eggNOG" id="ENOG50344G6">
    <property type="taxonomic scope" value="Bacteria"/>
</dbReference>
<organism evidence="1 2">
    <name type="scientific">Rubrivivax gelatinosus (strain NBRC 100245 / IL144)</name>
    <dbReference type="NCBI Taxonomy" id="983917"/>
    <lineage>
        <taxon>Bacteria</taxon>
        <taxon>Pseudomonadati</taxon>
        <taxon>Pseudomonadota</taxon>
        <taxon>Betaproteobacteria</taxon>
        <taxon>Burkholderiales</taxon>
        <taxon>Sphaerotilaceae</taxon>
        <taxon>Rubrivivax</taxon>
    </lineage>
</organism>
<evidence type="ECO:0000313" key="1">
    <source>
        <dbReference type="EMBL" id="BAL96340.1"/>
    </source>
</evidence>
<dbReference type="EMBL" id="AP012320">
    <property type="protein sequence ID" value="BAL96340.1"/>
    <property type="molecule type" value="Genomic_DNA"/>
</dbReference>
<dbReference type="HOGENOM" id="CLU_1420506_0_0_4"/>
<dbReference type="RefSeq" id="WP_014429201.1">
    <property type="nucleotide sequence ID" value="NC_017075.1"/>
</dbReference>
<gene>
    <name evidence="1" type="ordered locus">RGE_30010</name>
</gene>
<dbReference type="STRING" id="983917.RGE_30010"/>
<dbReference type="KEGG" id="rge:RGE_30010"/>
<dbReference type="Proteomes" id="UP000007883">
    <property type="component" value="Chromosome"/>
</dbReference>